<reference evidence="6" key="1">
    <citation type="submission" date="2023-06" db="EMBL/GenBank/DDBJ databases">
        <title>Genome-scale phylogeny and comparative genomics of the fungal order Sordariales.</title>
        <authorList>
            <consortium name="Lawrence Berkeley National Laboratory"/>
            <person name="Hensen N."/>
            <person name="Bonometti L."/>
            <person name="Westerberg I."/>
            <person name="Brannstrom I.O."/>
            <person name="Guillou S."/>
            <person name="Cros-Aarteil S."/>
            <person name="Calhoun S."/>
            <person name="Haridas S."/>
            <person name="Kuo A."/>
            <person name="Mondo S."/>
            <person name="Pangilinan J."/>
            <person name="Riley R."/>
            <person name="Labutti K."/>
            <person name="Andreopoulos B."/>
            <person name="Lipzen A."/>
            <person name="Chen C."/>
            <person name="Yanf M."/>
            <person name="Daum C."/>
            <person name="Ng V."/>
            <person name="Clum A."/>
            <person name="Steindorff A."/>
            <person name="Ohm R."/>
            <person name="Martin F."/>
            <person name="Silar P."/>
            <person name="Natvig D."/>
            <person name="Lalanne C."/>
            <person name="Gautier V."/>
            <person name="Ament-Velasquez S.L."/>
            <person name="Kruys A."/>
            <person name="Hutchinson M.I."/>
            <person name="Powell A.J."/>
            <person name="Barry K."/>
            <person name="Miller A.N."/>
            <person name="Grigoriev I.V."/>
            <person name="Debuchy R."/>
            <person name="Gladieux P."/>
            <person name="Thoren M.H."/>
            <person name="Johannesson H."/>
        </authorList>
    </citation>
    <scope>NUCLEOTIDE SEQUENCE</scope>
    <source>
        <strain evidence="6">CBS 307.81</strain>
    </source>
</reference>
<dbReference type="Pfam" id="PF24681">
    <property type="entry name" value="Kelch_KLHDC2_KLHL20_DRC7"/>
    <property type="match status" value="1"/>
</dbReference>
<protein>
    <submittedName>
        <fullName evidence="6">Tip elongation aberrant protein 1</fullName>
    </submittedName>
</protein>
<dbReference type="AlphaFoldDB" id="A0AA39ZC32"/>
<comment type="caution">
    <text evidence="6">The sequence shown here is derived from an EMBL/GenBank/DDBJ whole genome shotgun (WGS) entry which is preliminary data.</text>
</comment>
<evidence type="ECO:0000313" key="7">
    <source>
        <dbReference type="Proteomes" id="UP001174997"/>
    </source>
</evidence>
<evidence type="ECO:0000256" key="4">
    <source>
        <dbReference type="ARBA" id="ARBA00022737"/>
    </source>
</evidence>
<evidence type="ECO:0000256" key="3">
    <source>
        <dbReference type="ARBA" id="ARBA00022490"/>
    </source>
</evidence>
<keyword evidence="7" id="KW-1185">Reference proteome</keyword>
<dbReference type="InterPro" id="IPR051568">
    <property type="entry name" value="LZTR1/Attractin"/>
</dbReference>
<accession>A0AA39ZC32</accession>
<comment type="subcellular location">
    <subcellularLocation>
        <location evidence="1">Cytoplasm</location>
    </subcellularLocation>
</comment>
<proteinExistence type="predicted"/>
<dbReference type="PANTHER" id="PTHR46376:SF1">
    <property type="entry name" value="LEUCINE-ZIPPER-LIKE TRANSCRIPTIONAL REGULATOR 1"/>
    <property type="match status" value="1"/>
</dbReference>
<sequence length="316" mass="34783">MGGLMDESRVLADLWYIEVQGSSDLRCVPIAASGRKPSARVGHRCVLAGNALCLHGGDTKMEDSDTLDDNLYLMNRGALPEPGVSPPPGRYGHSLSLVASFLVVFGGQIEGDFRNDTALFDLELLQWVEPRLADNDKLPPPPRTNHSTVVWDNKMYIFGGTNGHTWYNDIWSYDPVTNTWEYVATDTRHWKRPARREGHSAAVTGGMMCVFGGRSEMGRDLPDFWVFDLAERRWHPFGNMGGVPSPRSGHSMVVFGKHIVVVAGEPSSSTPQADREELALGYVLDTTKIRIPKTSLVVSHPSPGLNGLEIPPGLMF</sequence>
<evidence type="ECO:0000256" key="5">
    <source>
        <dbReference type="ARBA" id="ARBA00023054"/>
    </source>
</evidence>
<dbReference type="InterPro" id="IPR015915">
    <property type="entry name" value="Kelch-typ_b-propeller"/>
</dbReference>
<keyword evidence="5" id="KW-0175">Coiled coil</keyword>
<keyword evidence="4" id="KW-0677">Repeat</keyword>
<dbReference type="InterPro" id="IPR006652">
    <property type="entry name" value="Kelch_1"/>
</dbReference>
<dbReference type="GO" id="GO:0005794">
    <property type="term" value="C:Golgi apparatus"/>
    <property type="evidence" value="ECO:0007669"/>
    <property type="project" value="TreeGrafter"/>
</dbReference>
<dbReference type="SMART" id="SM00612">
    <property type="entry name" value="Kelch"/>
    <property type="match status" value="2"/>
</dbReference>
<dbReference type="EMBL" id="JAULSY010000068">
    <property type="protein sequence ID" value="KAK0667640.1"/>
    <property type="molecule type" value="Genomic_DNA"/>
</dbReference>
<dbReference type="Proteomes" id="UP001174997">
    <property type="component" value="Unassembled WGS sequence"/>
</dbReference>
<dbReference type="FunFam" id="2.120.10.80:FF:000049">
    <property type="entry name" value="Cell polarity protein (Tea1)"/>
    <property type="match status" value="1"/>
</dbReference>
<evidence type="ECO:0000256" key="2">
    <source>
        <dbReference type="ARBA" id="ARBA00022441"/>
    </source>
</evidence>
<keyword evidence="3" id="KW-0963">Cytoplasm</keyword>
<dbReference type="PANTHER" id="PTHR46376">
    <property type="entry name" value="LEUCINE-ZIPPER-LIKE TRANSCRIPTIONAL REGULATOR 1"/>
    <property type="match status" value="1"/>
</dbReference>
<evidence type="ECO:0000313" key="6">
    <source>
        <dbReference type="EMBL" id="KAK0667640.1"/>
    </source>
</evidence>
<dbReference type="SUPFAM" id="SSF117281">
    <property type="entry name" value="Kelch motif"/>
    <property type="match status" value="1"/>
</dbReference>
<organism evidence="6 7">
    <name type="scientific">Cercophora samala</name>
    <dbReference type="NCBI Taxonomy" id="330535"/>
    <lineage>
        <taxon>Eukaryota</taxon>
        <taxon>Fungi</taxon>
        <taxon>Dikarya</taxon>
        <taxon>Ascomycota</taxon>
        <taxon>Pezizomycotina</taxon>
        <taxon>Sordariomycetes</taxon>
        <taxon>Sordariomycetidae</taxon>
        <taxon>Sordariales</taxon>
        <taxon>Lasiosphaeriaceae</taxon>
        <taxon>Cercophora</taxon>
    </lineage>
</organism>
<gene>
    <name evidence="6" type="ORF">QBC41DRAFT_227973</name>
</gene>
<keyword evidence="2" id="KW-0880">Kelch repeat</keyword>
<evidence type="ECO:0000256" key="1">
    <source>
        <dbReference type="ARBA" id="ARBA00004496"/>
    </source>
</evidence>
<name>A0AA39ZC32_9PEZI</name>
<dbReference type="Gene3D" id="2.120.10.80">
    <property type="entry name" value="Kelch-type beta propeller"/>
    <property type="match status" value="1"/>
</dbReference>